<dbReference type="InterPro" id="IPR008271">
    <property type="entry name" value="Ser/Thr_kinase_AS"/>
</dbReference>
<feature type="compositionally biased region" description="Basic and acidic residues" evidence="5">
    <location>
        <begin position="2620"/>
        <end position="2676"/>
    </location>
</feature>
<feature type="coiled-coil region" evidence="4">
    <location>
        <begin position="2879"/>
        <end position="2906"/>
    </location>
</feature>
<reference evidence="8" key="1">
    <citation type="submission" date="2016-07" db="EMBL/GenBank/DDBJ databases">
        <authorList>
            <person name="Florea S."/>
            <person name="Webb J.S."/>
            <person name="Jaromczyk J."/>
            <person name="Schardl C.L."/>
        </authorList>
    </citation>
    <scope>NUCLEOTIDE SEQUENCE [LARGE SCALE GENOMIC DNA]</scope>
    <source>
        <strain evidence="8">CDC-D5610</strain>
    </source>
</reference>
<keyword evidence="2 3" id="KW-0067">ATP-binding</keyword>
<proteinExistence type="predicted"/>
<dbReference type="GO" id="GO:0005737">
    <property type="term" value="C:cytoplasm"/>
    <property type="evidence" value="ECO:0007669"/>
    <property type="project" value="TreeGrafter"/>
</dbReference>
<dbReference type="RefSeq" id="WP_094090005.1">
    <property type="nucleotide sequence ID" value="NZ_CP016397.1"/>
</dbReference>
<accession>A0A222NZA1</accession>
<dbReference type="EMBL" id="CP016397">
    <property type="protein sequence ID" value="ASQ44885.1"/>
    <property type="molecule type" value="Genomic_DNA"/>
</dbReference>
<feature type="binding site" evidence="3">
    <location>
        <position position="856"/>
    </location>
    <ligand>
        <name>ATP</name>
        <dbReference type="ChEBI" id="CHEBI:30616"/>
    </ligand>
</feature>
<dbReference type="GO" id="GO:0004672">
    <property type="term" value="F:protein kinase activity"/>
    <property type="evidence" value="ECO:0007669"/>
    <property type="project" value="InterPro"/>
</dbReference>
<evidence type="ECO:0000256" key="2">
    <source>
        <dbReference type="ARBA" id="ARBA00022840"/>
    </source>
</evidence>
<dbReference type="PANTHER" id="PTHR45615:SF40">
    <property type="entry name" value="MYOSIN HEAVY CHAIN, NON-MUSCLE"/>
    <property type="match status" value="1"/>
</dbReference>
<dbReference type="GO" id="GO:0051015">
    <property type="term" value="F:actin filament binding"/>
    <property type="evidence" value="ECO:0007669"/>
    <property type="project" value="TreeGrafter"/>
</dbReference>
<dbReference type="Gene3D" id="1.25.40.20">
    <property type="entry name" value="Ankyrin repeat-containing domain"/>
    <property type="match status" value="1"/>
</dbReference>
<feature type="region of interest" description="Disordered" evidence="5">
    <location>
        <begin position="2404"/>
        <end position="2427"/>
    </location>
</feature>
<dbReference type="PROSITE" id="PS00107">
    <property type="entry name" value="PROTEIN_KINASE_ATP"/>
    <property type="match status" value="1"/>
</dbReference>
<dbReference type="SUPFAM" id="SSF48403">
    <property type="entry name" value="Ankyrin repeat"/>
    <property type="match status" value="1"/>
</dbReference>
<dbReference type="InterPro" id="IPR036770">
    <property type="entry name" value="Ankyrin_rpt-contain_sf"/>
</dbReference>
<feature type="region of interest" description="Disordered" evidence="5">
    <location>
        <begin position="2182"/>
        <end position="2204"/>
    </location>
</feature>
<dbReference type="OrthoDB" id="5630217at2"/>
<dbReference type="InterPro" id="IPR000719">
    <property type="entry name" value="Prot_kinase_dom"/>
</dbReference>
<keyword evidence="1 3" id="KW-0547">Nucleotide-binding</keyword>
<evidence type="ECO:0000313" key="7">
    <source>
        <dbReference type="EMBL" id="ASQ44885.1"/>
    </source>
</evidence>
<feature type="coiled-coil region" evidence="4">
    <location>
        <begin position="1426"/>
        <end position="1482"/>
    </location>
</feature>
<dbReference type="GO" id="GO:0000146">
    <property type="term" value="F:microfilament motor activity"/>
    <property type="evidence" value="ECO:0007669"/>
    <property type="project" value="TreeGrafter"/>
</dbReference>
<sequence length="3354" mass="384717">MAYCKKFIAGISAINFSESSAQLLKQALLSFAYKELQQELQVIKDRLARLPEKVDEQILENEQLQTYRNVLGNKQLQAYKEKQAAAVARIEFQLSLLQEEAKNPPFDLNAEVNIDDSFIQNFAANFRNIRHLADTLSDAPVAIKRLQTRLYTEILFKLEQKEQEVQLQTLSLEDIREMISQAFNLYKDESKSHLLRTQAQKLIFMGIFEIIRSGCERITVEKSFSSYTQYKEFLLLLGAKLPNVEDSNVIDNLSEYKDSHGSNISELLLDVERKLGILPEDSWNNDAKIEAFKVKKAVLHKLRFGQSDRREYVERVQSNLARDLFWGRNIRDIELFTKSGVSDDEFSALVQQHSLKQIFNKPQTLPANFSLAEKKLVAVIDEIKVKRKPTRDSKALFPIGDLRLVKGEDRLNMQKAVHAAFEKFFTPTLTVKNGLIQVDFYHSSLSSNEVTQSILEAKGLGSNSEPLVDDLKKLHRFKHEIPAIQDLTLKGRTLSEIEQSLDQYFEVVFDKQFNTIKDVALRESYKKELRDSYKKQLKNLEDTFNREEVKKISDLSLGNSEEILLRKLLELRFIAPIQGVTTGSEVSEALKKIASNQFVEAVKINNLESAVEQAYQTLASLSENDIPNYAHPILQKAKTLFTEERKEKLNTLNEILTSKDCTTDKERKLTKLFLEEYTNIAPTLGFTDYERLQNDIYGMAKETIKLLERTQNAQPALKPEEETAYFEAIQQIAKELASLNLKMHEVQFKIPYALQPNQEIIIIDKDGGEHRVKIQLNVDSLPYSLIKPPGESEFIFSFGGSRGAIAPFAGLDKAYAGEGKKKRRLFTHSRLLGVGQYGSVKEVESLLSGLNQVIKKGYVPDTEPTFSDESRNDLRTRPITARDDPFYRVESDILKNLSAAAKANNTSVGETQYWLESDKPRSKGALFTKDSTPQQYHILTGRAKGQTFADKANEALNYYTKDKLAYHDPTQRKAADLQELADMLALSQALVREAQQFATLGANKSADFGFAHNDIKPENFLYKRNSDGSFEVRYIDWATGGFEQKYEGNKKNLNDVFAELFGRDLTPQCKDGVCTDNSGRFVKKTDDAGVVYGINPTLQILHGARSGTLPYISPLVLGSERQRQTAAAGVFNPELNTVLKTNDPTLDDWALTAMTFGICNRQAYFALVKGRVVNDYIVPGILEPDGQIPLGLKIIDAKKFNEFFACGSELDSDSLKNGTAYNDPNAVMFIPSNQREGEPLHLYRRLQELKRALTPLAAEKTKDSPEQQIVDEVNEILQKVHRAVASGYGLSKKDLAKEFNAAQRCLKNYEKINDKDYQEALQKRETLQTVLNEISSGKPSKNLANELLQPVQESGLSRLYILTTYPESKEQRDNIIKVLQEAFADEAELNDKFISSEAPARHLFKEMIAQGQTDILMSLVNKIADKKSAEETLSAITSQLEKINRESLELDEKIKQTRKEFVEEEERLTQALETAKQEGERAVFEAEVLLQETRKRHAMELERLRESQKVSQEKHKELIDIQSLEFDEQIKSMLKRFEEEEKRLTQALETAKQEGERAVFEAEVLLQETRERHAIELERLRKSQKVNQENQKALQDKFDKATKMRDDFVSLVREDGLLHYAAEQGLTEIFNSLVEALKRAEVDNVLDLALAEYGPGKEQIHSAPHLKWSTHCFHIAIRNNNKKQLETLLSLLPKGNRYDEVIAKALHFCAVLGNKTLFQAILDNRLELGSPLTTEQIMAIAFPPDNLSPYHLFLSNEANLTAIDWSALKQQPELAKDFLLSAPGNPLLIAAAKTNFAGVFQLLELGQEVQFNEWQQVFSQLDSQGKNILNYMLELDQVEYLDRFVHFIKENTENSADILVRLLSNPHPVNPLKNFLSKQTNRDQHFVIVETLLDAICTDFSIATPEQQKARIVALLINKEWLIEQAKEPKNSSKLKVLLQNRALSIPFKQILFKALKEAAQETESARVFYEGLYQEVSKTPIESNKASRLEISAVFNEAIRQTTDFDMLFEALAEKQELAKKFEEDVRDLAEQVEVYKKRSEEAERQLDDELSLQQRLRKQLTETAEQLKEVSETSVRLRETIREQTEEFSRKEEELRRQVEEGKQEATDMLQKAQEEHKAAVEGFTRSLHEAEEKAKGLELDLMNKGLALEAKETSYQKLKEEFAALESLKSSLEKTLSETKEISTSEREALQRKLDEETKNREGKEAELTRLFEELHELKDINIKLHSEYEELSTAHQELAKKFEEDVRDLAEQVEVYKKRSEEAERQLDDELSLQQRLRKQLTETAEQLKEVSETSVRLRETIREQTEEFSRKEEELRRQVEEGKQEATDKLQKAQEEHKAAVEGFTRSLHEAEEKAKGLELDLMNKGLALEAKETSYQKLKEEFAALESLKSSLEKTLSETKEISTSEREALQRKLDEETKNREGKEAELTRLFEELHELKDINIKLHSEYEELSTAHQELAKKFEEDVRDLAEQVEVYKKRSEEAERQLDDELSLQQRLRKQLTETAEQLKEVSETSVRLRETIREQTEEFSRKEEELRRQVEEGKQEATDKLQKAQEEHKAAVEGFTRSLHEAEEKAKGLELDLMNKGLALEAKETSYQKLKEEFAALESLKSSLEKTLSETKEISTSEREALQRKLDEETKNREEKEAELTRLSEELQKNQEEKHSLQRQIEELKSTNGVLEKQVKDLSTIVDEYEHERDITKKQLEEEQRKSLDAERKQKEAEKIAEEALKEVAAMRLESKRLQEEMEQLRRETRERQSQLDAREHQLEERANQLNTRESLLDQRENELEERRQEVALAEEAVHYREAELVDLRAMEDPREVARRRAITALNAQLSSSIDDVLLTTISEAESNEDLAKAGLKLKYLRALYEDDFELIVDAAENRLAELQELRSETKNKLLGNNYKTLLGENREKLRNIYTNLNKIATLDSGTRKELDYLVKVSPLHWFSPAFQASLKKNAHELAPYYEKLAEGCNVIVDYLKPLSIELKHQLHSLPSTEQMLRLPENSSQRKDIEDRRALLSRYLQRIQKELDLYEPLYKLLNGDPAASNPLLRQGIRKTLHKAQDEKYVLKFLDFATDYQDFAQHEKAAHFQNDYEADSEAEATVLSGNMSSSHYRVIEAVKQGYFREHVVNPDDPLCGYFIEERAKSLDSRLDKSLKGYRPQITITISKFPQGNDHDPAVIAARVKYSLAVATQFLAEFVEPPSEENPLTLRGPNPEELRYLWTALVLVGKEVPGFQFSHKAVEVASAAFMPNKERKAAGFWGRSTQWTVNSCYNTCFKGQPSLDLWLAGLKEASKYRSNFKKESEQIKKIVGEVTHTFFGNRKAQTIIAELKQEINADPKAGG</sequence>
<dbReference type="PROSITE" id="PS50011">
    <property type="entry name" value="PROTEIN_KINASE_DOM"/>
    <property type="match status" value="1"/>
</dbReference>
<evidence type="ECO:0000313" key="8">
    <source>
        <dbReference type="Proteomes" id="UP000201728"/>
    </source>
</evidence>
<evidence type="ECO:0000259" key="6">
    <source>
        <dbReference type="PROSITE" id="PS50011"/>
    </source>
</evidence>
<name>A0A222NZA1_9GAMM</name>
<feature type="region of interest" description="Disordered" evidence="5">
    <location>
        <begin position="2619"/>
        <end position="2676"/>
    </location>
</feature>
<dbReference type="Proteomes" id="UP000201728">
    <property type="component" value="Chromosome"/>
</dbReference>
<dbReference type="PROSITE" id="PS00108">
    <property type="entry name" value="PROTEIN_KINASE_ST"/>
    <property type="match status" value="1"/>
</dbReference>
<dbReference type="KEGG" id="lcd:clem_01605"/>
<keyword evidence="8" id="KW-1185">Reference proteome</keyword>
<evidence type="ECO:0000256" key="1">
    <source>
        <dbReference type="ARBA" id="ARBA00022741"/>
    </source>
</evidence>
<evidence type="ECO:0000256" key="5">
    <source>
        <dbReference type="SAM" id="MobiDB-lite"/>
    </source>
</evidence>
<dbReference type="InterPro" id="IPR017441">
    <property type="entry name" value="Protein_kinase_ATP_BS"/>
</dbReference>
<feature type="region of interest" description="Disordered" evidence="5">
    <location>
        <begin position="2311"/>
        <end position="2339"/>
    </location>
</feature>
<organism evidence="7 8">
    <name type="scientific">Legionella clemsonensis</name>
    <dbReference type="NCBI Taxonomy" id="1867846"/>
    <lineage>
        <taxon>Bacteria</taxon>
        <taxon>Pseudomonadati</taxon>
        <taxon>Pseudomonadota</taxon>
        <taxon>Gammaproteobacteria</taxon>
        <taxon>Legionellales</taxon>
        <taxon>Legionellaceae</taxon>
        <taxon>Legionella</taxon>
    </lineage>
</organism>
<evidence type="ECO:0000256" key="4">
    <source>
        <dbReference type="SAM" id="Coils"/>
    </source>
</evidence>
<dbReference type="GO" id="GO:0016460">
    <property type="term" value="C:myosin II complex"/>
    <property type="evidence" value="ECO:0007669"/>
    <property type="project" value="TreeGrafter"/>
</dbReference>
<gene>
    <name evidence="7" type="primary">smc_1</name>
    <name evidence="7" type="ORF">clem_01605</name>
</gene>
<protein>
    <submittedName>
        <fullName evidence="7">Chromosome partition protein Smc</fullName>
    </submittedName>
</protein>
<dbReference type="PANTHER" id="PTHR45615">
    <property type="entry name" value="MYOSIN HEAVY CHAIN, NON-MUSCLE"/>
    <property type="match status" value="1"/>
</dbReference>
<dbReference type="GO" id="GO:0032982">
    <property type="term" value="C:myosin filament"/>
    <property type="evidence" value="ECO:0007669"/>
    <property type="project" value="TreeGrafter"/>
</dbReference>
<keyword evidence="4" id="KW-0175">Coiled coil</keyword>
<evidence type="ECO:0000256" key="3">
    <source>
        <dbReference type="PROSITE-ProRule" id="PRU10141"/>
    </source>
</evidence>
<feature type="region of interest" description="Disordered" evidence="5">
    <location>
        <begin position="2534"/>
        <end position="2565"/>
    </location>
</feature>
<feature type="domain" description="Protein kinase" evidence="6">
    <location>
        <begin position="826"/>
        <end position="1277"/>
    </location>
</feature>
<dbReference type="GO" id="GO:0005524">
    <property type="term" value="F:ATP binding"/>
    <property type="evidence" value="ECO:0007669"/>
    <property type="project" value="UniProtKB-UniRule"/>
</dbReference>